<evidence type="ECO:0000313" key="3">
    <source>
        <dbReference type="EMBL" id="TPR12803.1"/>
    </source>
</evidence>
<reference evidence="3 4" key="1">
    <citation type="submission" date="2018-08" db="EMBL/GenBank/DDBJ databases">
        <title>Comparative genomics of wild bee and flower associated Lactobacillus reveals potential adaptation to the bee host.</title>
        <authorList>
            <person name="Vuong H.Q."/>
            <person name="Mcfrederick Q.S."/>
        </authorList>
    </citation>
    <scope>NUCLEOTIDE SEQUENCE [LARGE SCALE GENOMIC DNA]</scope>
    <source>
        <strain evidence="3 4">HV_04</strain>
    </source>
</reference>
<protein>
    <recommendedName>
        <fullName evidence="2">Dit-like phage tail protein N-terminal domain-containing protein</fullName>
    </recommendedName>
</protein>
<dbReference type="Pfam" id="PF21821">
    <property type="entry name" value="Dit_like"/>
    <property type="match status" value="1"/>
</dbReference>
<gene>
    <name evidence="3" type="ORF">DY048_07270</name>
</gene>
<evidence type="ECO:0000256" key="1">
    <source>
        <dbReference type="SAM" id="MobiDB-lite"/>
    </source>
</evidence>
<keyword evidence="4" id="KW-1185">Reference proteome</keyword>
<accession>A0ABY2YVQ2</accession>
<dbReference type="InterPro" id="IPR048494">
    <property type="entry name" value="Dit-like_N"/>
</dbReference>
<dbReference type="RefSeq" id="WP_105988552.1">
    <property type="nucleotide sequence ID" value="NZ_POST01000012.1"/>
</dbReference>
<feature type="region of interest" description="Disordered" evidence="1">
    <location>
        <begin position="227"/>
        <end position="249"/>
    </location>
</feature>
<evidence type="ECO:0000259" key="2">
    <source>
        <dbReference type="Pfam" id="PF21821"/>
    </source>
</evidence>
<dbReference type="EMBL" id="QUAM01000006">
    <property type="protein sequence ID" value="TPR12803.1"/>
    <property type="molecule type" value="Genomic_DNA"/>
</dbReference>
<evidence type="ECO:0000313" key="4">
    <source>
        <dbReference type="Proteomes" id="UP000767392"/>
    </source>
</evidence>
<sequence length="296" mass="33350">MQTAQHKLKIKLDRLYKQRNHARELLNKLAHKKATPAVTRARKAHSNSIMRTNKEIDHLKVNMQKNKADTNKRESLKNMKNNKEFSSHSATLMPKNPSTEHSYVLLFVKNQSNPTSPQISSKPVEHGMNMSTTTQMGANTIPIDAVIGGMSIKDMREVRREVQKLKYWSNNGTPLIYHSKDINSESVQISDFTPSFEYMDGGTGLNSANISLTLTETKFFESNVKKKKGSKKHVGHKGAKKGSKNKKGGTKHHYVIAKAGYTYLHVARIKNTSLSHVESLNSYPASKIPMGARIYY</sequence>
<organism evidence="3 4">
    <name type="scientific">Apilactobacillus timberlakei</name>
    <dbReference type="NCBI Taxonomy" id="2008380"/>
    <lineage>
        <taxon>Bacteria</taxon>
        <taxon>Bacillati</taxon>
        <taxon>Bacillota</taxon>
        <taxon>Bacilli</taxon>
        <taxon>Lactobacillales</taxon>
        <taxon>Lactobacillaceae</taxon>
        <taxon>Apilactobacillus</taxon>
    </lineage>
</organism>
<comment type="caution">
    <text evidence="3">The sequence shown here is derived from an EMBL/GenBank/DDBJ whole genome shotgun (WGS) entry which is preliminary data.</text>
</comment>
<feature type="compositionally biased region" description="Basic and acidic residues" evidence="1">
    <location>
        <begin position="52"/>
        <end position="68"/>
    </location>
</feature>
<feature type="region of interest" description="Disordered" evidence="1">
    <location>
        <begin position="35"/>
        <end position="68"/>
    </location>
</feature>
<dbReference type="Proteomes" id="UP000767392">
    <property type="component" value="Unassembled WGS sequence"/>
</dbReference>
<name>A0ABY2YVQ2_9LACO</name>
<proteinExistence type="predicted"/>
<feature type="compositionally biased region" description="Basic residues" evidence="1">
    <location>
        <begin position="35"/>
        <end position="45"/>
    </location>
</feature>
<feature type="domain" description="Dit-like phage tail protein N-terminal" evidence="2">
    <location>
        <begin position="115"/>
        <end position="223"/>
    </location>
</feature>